<evidence type="ECO:0000256" key="1">
    <source>
        <dbReference type="SAM" id="MobiDB-lite"/>
    </source>
</evidence>
<dbReference type="NCBIfam" id="TIGR01731">
    <property type="entry name" value="fil_hemag_20aa"/>
    <property type="match status" value="3"/>
</dbReference>
<dbReference type="Proteomes" id="UP000238390">
    <property type="component" value="Chromosome"/>
</dbReference>
<dbReference type="EMBL" id="CP027169">
    <property type="protein sequence ID" value="AVK07214.1"/>
    <property type="molecule type" value="Genomic_DNA"/>
</dbReference>
<organism evidence="3 4">
    <name type="scientific">Pseudomonas paraeruginosa</name>
    <dbReference type="NCBI Taxonomy" id="2994495"/>
    <lineage>
        <taxon>Bacteria</taxon>
        <taxon>Pseudomonadati</taxon>
        <taxon>Pseudomonadota</taxon>
        <taxon>Gammaproteobacteria</taxon>
        <taxon>Pseudomonadales</taxon>
        <taxon>Pseudomonadaceae</taxon>
        <taxon>Pseudomonas</taxon>
    </lineage>
</organism>
<dbReference type="Pfam" id="PF04830">
    <property type="entry name" value="DUF637"/>
    <property type="match status" value="1"/>
</dbReference>
<dbReference type="AlphaFoldDB" id="A0A2R3IZ67"/>
<dbReference type="InterPro" id="IPR006915">
    <property type="entry name" value="DUF637_hemagglutn_put"/>
</dbReference>
<feature type="domain" description="DUF637" evidence="2">
    <location>
        <begin position="521"/>
        <end position="680"/>
    </location>
</feature>
<evidence type="ECO:0000313" key="3">
    <source>
        <dbReference type="EMBL" id="AVK07214.1"/>
    </source>
</evidence>
<evidence type="ECO:0000259" key="2">
    <source>
        <dbReference type="Pfam" id="PF04830"/>
    </source>
</evidence>
<dbReference type="InterPro" id="IPR025157">
    <property type="entry name" value="Hemagglutinin_rpt"/>
</dbReference>
<evidence type="ECO:0000313" key="4">
    <source>
        <dbReference type="Proteomes" id="UP000238390"/>
    </source>
</evidence>
<keyword evidence="4" id="KW-1185">Reference proteome</keyword>
<feature type="region of interest" description="Disordered" evidence="1">
    <location>
        <begin position="399"/>
        <end position="420"/>
    </location>
</feature>
<reference evidence="3 4" key="1">
    <citation type="submission" date="2018-02" db="EMBL/GenBank/DDBJ databases">
        <title>FDA/CDC Antimicrobial Resistant Isolate Bank Genome Sequencing.</title>
        <authorList>
            <person name="Benahmed F.H."/>
            <person name="Lutgring J.D."/>
            <person name="Yoo B."/>
            <person name="Machado M."/>
            <person name="Brown A."/>
            <person name="McAllister G."/>
            <person name="Perry A."/>
            <person name="Halpin A.L."/>
            <person name="Vavikolanu K."/>
            <person name="Ott S."/>
            <person name="Zhao X."/>
            <person name="Tallon L.J."/>
            <person name="Sadzewicz L."/>
            <person name="Aluvathingal J."/>
            <person name="Nadendla S."/>
            <person name="Voskania-kordi A."/>
            <person name="Simonyan V."/>
            <person name="Patel J."/>
            <person name="Shawar R.M."/>
        </authorList>
    </citation>
    <scope>NUCLEOTIDE SEQUENCE [LARGE SCALE GENOMIC DNA]</scope>
    <source>
        <strain evidence="3 4">AR_0356</strain>
    </source>
</reference>
<name>A0A2R3IZ67_9PSED</name>
<dbReference type="InterPro" id="IPR010069">
    <property type="entry name" value="CdiA_FHA1_rpt"/>
</dbReference>
<dbReference type="Pfam" id="PF13332">
    <property type="entry name" value="Fil_haemagg_2"/>
    <property type="match status" value="3"/>
</dbReference>
<protein>
    <recommendedName>
        <fullName evidence="2">DUF637 domain-containing protein</fullName>
    </recommendedName>
</protein>
<sequence>MAALTHDIVWLEEVEVNGEKVLAPVVYLAQAEGRLAPNGALIQGRDVKLVSGGDLHNVGTLRARNDLSATAGNLDNSGLIEAGKRLDLLAGDSIRNRQGGVIAGRDVSLTALTGDVINERSVTRYDSALDGRTWERSFADSAARVEAANSLNVQAGRDIANLGGVLQSRGDLSLDAGRDVTVAAVEDRQGQTRWSTSRLQSVTQLGAEVSAGRDLNVSAGRDLTAVASTLEARRDIALSAGRDVTLAAAANEEHAYSKTRKVTYQEDKVAQQGTRVEAGGDLAINAGQDLRLIASQASAGDEAYLVAGDKLELLAANDSSYYLYDKKKKGDFGRKETRRDEVTDVKAVGSQISSGGDLTLLSGGDQTYQGAKLESGNDLAIVSGGAVTFEAVKDLHQESHEKSKGDLAWQSSKGKGQTDETVRQTQIVAQGNLAIKAVEGLKIDLKHIDQKTVSQTIDAMVQADPQLAWLKQMEQRGDVDWRRVQELHDSWKYSNSGLGAAPSLAIAIVAAAYLGPVYGPMASNLAVGTINNGGDLGKGLQHATSSSALKSYAVAAATAYLTTEYFDKVLDTKTNVDTGKVTVDLSTVSGASRFAANQAMQNLTSTALGKAMGQGGSFGDALKDSLYNTFAAAGFNAIGDFGKTHKLETGSAQMVVMHALMGGLAAQARGDSFAAGAIGAGLNEALVKDLDKLVSSYSPENREAMLTMASQLTGLIGAVVQNPDASQSDLDAAAWAARNSTQYNFLAHELDEFEEEASQCKAKGNCKDVQDKYRALSVANDDALTATCSASSTACVQNFGYLAAERLAIQKKIEALYTNDDIPLELKADLHRYNMQNVAAMGQLLQASAALDLRAQGVSPDNAAWGASLAAAMAGAILGGVKGVGRSVDELSQAAATADRGGLTAAGRALQKHGGREGSAFPAAKGNPLSINQQGQHVVDDILTTPGSTMTTRHHARFGEVTEVRAADGRGLRYGSDGKFIGFLEP</sequence>
<accession>A0A2R3IZ67</accession>
<gene>
    <name evidence="3" type="ORF">CSB93_4077</name>
</gene>
<proteinExistence type="predicted"/>
<dbReference type="GO" id="GO:0003824">
    <property type="term" value="F:catalytic activity"/>
    <property type="evidence" value="ECO:0007669"/>
    <property type="project" value="UniProtKB-ARBA"/>
</dbReference>